<dbReference type="GO" id="GO:0022857">
    <property type="term" value="F:transmembrane transporter activity"/>
    <property type="evidence" value="ECO:0007669"/>
    <property type="project" value="InterPro"/>
</dbReference>
<evidence type="ECO:0000313" key="9">
    <source>
        <dbReference type="EMBL" id="GIF06744.1"/>
    </source>
</evidence>
<accession>A0A919TLS5</accession>
<dbReference type="RefSeq" id="WP_378015300.1">
    <property type="nucleotide sequence ID" value="NZ_JBHSBE010000046.1"/>
</dbReference>
<organism evidence="9 10">
    <name type="scientific">Actinoplanes siamensis</name>
    <dbReference type="NCBI Taxonomy" id="1223317"/>
    <lineage>
        <taxon>Bacteria</taxon>
        <taxon>Bacillati</taxon>
        <taxon>Actinomycetota</taxon>
        <taxon>Actinomycetes</taxon>
        <taxon>Micromonosporales</taxon>
        <taxon>Micromonosporaceae</taxon>
        <taxon>Actinoplanes</taxon>
    </lineage>
</organism>
<keyword evidence="4 7" id="KW-0812">Transmembrane</keyword>
<dbReference type="PANTHER" id="PTHR23513:SF9">
    <property type="entry name" value="ENTEROBACTIN EXPORTER ENTS"/>
    <property type="match status" value="1"/>
</dbReference>
<keyword evidence="5 7" id="KW-1133">Transmembrane helix</keyword>
<keyword evidence="10" id="KW-1185">Reference proteome</keyword>
<evidence type="ECO:0000259" key="8">
    <source>
        <dbReference type="PROSITE" id="PS50850"/>
    </source>
</evidence>
<evidence type="ECO:0000313" key="10">
    <source>
        <dbReference type="Proteomes" id="UP000629619"/>
    </source>
</evidence>
<dbReference type="GO" id="GO:0005886">
    <property type="term" value="C:plasma membrane"/>
    <property type="evidence" value="ECO:0007669"/>
    <property type="project" value="UniProtKB-SubCell"/>
</dbReference>
<dbReference type="SUPFAM" id="SSF103473">
    <property type="entry name" value="MFS general substrate transporter"/>
    <property type="match status" value="1"/>
</dbReference>
<dbReference type="Gene3D" id="1.20.1250.20">
    <property type="entry name" value="MFS general substrate transporter like domains"/>
    <property type="match status" value="1"/>
</dbReference>
<keyword evidence="6 7" id="KW-0472">Membrane</keyword>
<dbReference type="InterPro" id="IPR036259">
    <property type="entry name" value="MFS_trans_sf"/>
</dbReference>
<dbReference type="Proteomes" id="UP000629619">
    <property type="component" value="Unassembled WGS sequence"/>
</dbReference>
<proteinExistence type="predicted"/>
<evidence type="ECO:0000256" key="2">
    <source>
        <dbReference type="ARBA" id="ARBA00022448"/>
    </source>
</evidence>
<dbReference type="PROSITE" id="PS50850">
    <property type="entry name" value="MFS"/>
    <property type="match status" value="1"/>
</dbReference>
<protein>
    <recommendedName>
        <fullName evidence="8">Major facilitator superfamily (MFS) profile domain-containing protein</fullName>
    </recommendedName>
</protein>
<evidence type="ECO:0000256" key="3">
    <source>
        <dbReference type="ARBA" id="ARBA00022475"/>
    </source>
</evidence>
<comment type="caution">
    <text evidence="9">The sequence shown here is derived from an EMBL/GenBank/DDBJ whole genome shotgun (WGS) entry which is preliminary data.</text>
</comment>
<feature type="transmembrane region" description="Helical" evidence="7">
    <location>
        <begin position="20"/>
        <end position="46"/>
    </location>
</feature>
<evidence type="ECO:0000256" key="4">
    <source>
        <dbReference type="ARBA" id="ARBA00022692"/>
    </source>
</evidence>
<dbReference type="InterPro" id="IPR020846">
    <property type="entry name" value="MFS_dom"/>
</dbReference>
<feature type="transmembrane region" description="Helical" evidence="7">
    <location>
        <begin position="66"/>
        <end position="84"/>
    </location>
</feature>
<evidence type="ECO:0000256" key="5">
    <source>
        <dbReference type="ARBA" id="ARBA00022989"/>
    </source>
</evidence>
<dbReference type="PANTHER" id="PTHR23513">
    <property type="entry name" value="INTEGRAL MEMBRANE EFFLUX PROTEIN-RELATED"/>
    <property type="match status" value="1"/>
</dbReference>
<keyword evidence="3" id="KW-1003">Cell membrane</keyword>
<sequence>MDRRPLAIPALRRIWTASLVAAAGGSFSLVAAFAVLALGGAANFVLSTFRNAITQACTDDAMRGRISGAMTVVLVGGPQLANLLHGAIGALAGPRVTIGAGGVLTVVTVAVVLRAVPELRRYAATRTPAAAGSGR</sequence>
<gene>
    <name evidence="9" type="ORF">Asi03nite_42820</name>
</gene>
<comment type="subcellular location">
    <subcellularLocation>
        <location evidence="1">Cell inner membrane</location>
        <topology evidence="1">Multi-pass membrane protein</topology>
    </subcellularLocation>
</comment>
<feature type="domain" description="Major facilitator superfamily (MFS) profile" evidence="8">
    <location>
        <begin position="1"/>
        <end position="135"/>
    </location>
</feature>
<reference evidence="9" key="1">
    <citation type="submission" date="2021-01" db="EMBL/GenBank/DDBJ databases">
        <title>Whole genome shotgun sequence of Actinoplanes siamensis NBRC 109076.</title>
        <authorList>
            <person name="Komaki H."/>
            <person name="Tamura T."/>
        </authorList>
    </citation>
    <scope>NUCLEOTIDE SEQUENCE</scope>
    <source>
        <strain evidence="9">NBRC 109076</strain>
    </source>
</reference>
<keyword evidence="2" id="KW-0813">Transport</keyword>
<dbReference type="AlphaFoldDB" id="A0A919TLS5"/>
<name>A0A919TLS5_9ACTN</name>
<feature type="transmembrane region" description="Helical" evidence="7">
    <location>
        <begin position="96"/>
        <end position="116"/>
    </location>
</feature>
<dbReference type="EMBL" id="BOMW01000040">
    <property type="protein sequence ID" value="GIF06744.1"/>
    <property type="molecule type" value="Genomic_DNA"/>
</dbReference>
<evidence type="ECO:0000256" key="6">
    <source>
        <dbReference type="ARBA" id="ARBA00023136"/>
    </source>
</evidence>
<evidence type="ECO:0000256" key="7">
    <source>
        <dbReference type="SAM" id="Phobius"/>
    </source>
</evidence>
<evidence type="ECO:0000256" key="1">
    <source>
        <dbReference type="ARBA" id="ARBA00004429"/>
    </source>
</evidence>